<keyword evidence="2" id="KW-1185">Reference proteome</keyword>
<evidence type="ECO:0000313" key="2">
    <source>
        <dbReference type="Proteomes" id="UP000247409"/>
    </source>
</evidence>
<dbReference type="EMBL" id="NBIV01000019">
    <property type="protein sequence ID" value="PXF47834.1"/>
    <property type="molecule type" value="Genomic_DNA"/>
</dbReference>
<gene>
    <name evidence="1" type="ORF">BWQ96_02370</name>
</gene>
<evidence type="ECO:0000313" key="1">
    <source>
        <dbReference type="EMBL" id="PXF47834.1"/>
    </source>
</evidence>
<dbReference type="Proteomes" id="UP000247409">
    <property type="component" value="Unassembled WGS sequence"/>
</dbReference>
<name>A0A2V3J0A6_9FLOR</name>
<accession>A0A2V3J0A6</accession>
<sequence>MPICEPDPNTNDAECNPCENNGNRFCQIAGLPNAFQCCPPTSNCKDTVIPTRLGVPQNSLEVSFVCSRNCGSTCTDIRNSDGESNACALFTPLDLNDDSDPDTDDVLNLCPDVSAD</sequence>
<dbReference type="STRING" id="448386.A0A2V3J0A6"/>
<organism evidence="1 2">
    <name type="scientific">Gracilariopsis chorda</name>
    <dbReference type="NCBI Taxonomy" id="448386"/>
    <lineage>
        <taxon>Eukaryota</taxon>
        <taxon>Rhodophyta</taxon>
        <taxon>Florideophyceae</taxon>
        <taxon>Rhodymeniophycidae</taxon>
        <taxon>Gracilariales</taxon>
        <taxon>Gracilariaceae</taxon>
        <taxon>Gracilariopsis</taxon>
    </lineage>
</organism>
<dbReference type="AlphaFoldDB" id="A0A2V3J0A6"/>
<protein>
    <submittedName>
        <fullName evidence="1">Uncharacterized protein</fullName>
    </submittedName>
</protein>
<proteinExistence type="predicted"/>
<comment type="caution">
    <text evidence="1">The sequence shown here is derived from an EMBL/GenBank/DDBJ whole genome shotgun (WGS) entry which is preliminary data.</text>
</comment>
<reference evidence="1 2" key="1">
    <citation type="journal article" date="2018" name="Mol. Biol. Evol.">
        <title>Analysis of the draft genome of the red seaweed Gracilariopsis chorda provides insights into genome size evolution in Rhodophyta.</title>
        <authorList>
            <person name="Lee J."/>
            <person name="Yang E.C."/>
            <person name="Graf L."/>
            <person name="Yang J.H."/>
            <person name="Qiu H."/>
            <person name="Zel Zion U."/>
            <person name="Chan C.X."/>
            <person name="Stephens T.G."/>
            <person name="Weber A.P.M."/>
            <person name="Boo G.H."/>
            <person name="Boo S.M."/>
            <person name="Kim K.M."/>
            <person name="Shin Y."/>
            <person name="Jung M."/>
            <person name="Lee S.J."/>
            <person name="Yim H.S."/>
            <person name="Lee J.H."/>
            <person name="Bhattacharya D."/>
            <person name="Yoon H.S."/>
        </authorList>
    </citation>
    <scope>NUCLEOTIDE SEQUENCE [LARGE SCALE GENOMIC DNA]</scope>
    <source>
        <strain evidence="1 2">SKKU-2015</strain>
        <tissue evidence="1">Whole body</tissue>
    </source>
</reference>
<dbReference type="OrthoDB" id="13017at2759"/>